<dbReference type="EMBL" id="CP071137">
    <property type="protein sequence ID" value="QWY77446.1"/>
    <property type="molecule type" value="Genomic_DNA"/>
</dbReference>
<dbReference type="InterPro" id="IPR003825">
    <property type="entry name" value="Colicin-V_CvpA"/>
</dbReference>
<dbReference type="InterPro" id="IPR052719">
    <property type="entry name" value="CvpA-like"/>
</dbReference>
<dbReference type="PANTHER" id="PTHR36926">
    <property type="entry name" value="COLICIN V PRODUCTION PROTEIN"/>
    <property type="match status" value="1"/>
</dbReference>
<evidence type="ECO:0000256" key="4">
    <source>
        <dbReference type="ARBA" id="ARBA00023136"/>
    </source>
</evidence>
<name>A0A859AB62_9PROT</name>
<keyword evidence="2 5" id="KW-0812">Transmembrane</keyword>
<comment type="subcellular location">
    <subcellularLocation>
        <location evidence="1">Membrane</location>
        <topology evidence="1">Multi-pass membrane protein</topology>
    </subcellularLocation>
</comment>
<feature type="transmembrane region" description="Helical" evidence="5">
    <location>
        <begin position="115"/>
        <end position="139"/>
    </location>
</feature>
<accession>A0A149W0Q4</accession>
<dbReference type="OrthoDB" id="9810601at2"/>
<dbReference type="GO" id="GO:0016020">
    <property type="term" value="C:membrane"/>
    <property type="evidence" value="ECO:0007669"/>
    <property type="project" value="UniProtKB-SubCell"/>
</dbReference>
<organism evidence="6 8">
    <name type="scientific">Ferrovum myxofaciens</name>
    <dbReference type="NCBI Taxonomy" id="416213"/>
    <lineage>
        <taxon>Bacteria</taxon>
        <taxon>Pseudomonadati</taxon>
        <taxon>Pseudomonadota</taxon>
        <taxon>Betaproteobacteria</taxon>
        <taxon>Ferrovales</taxon>
        <taxon>Ferrovaceae</taxon>
        <taxon>Ferrovum</taxon>
    </lineage>
</organism>
<dbReference type="RefSeq" id="WP_051862373.1">
    <property type="nucleotide sequence ID" value="NZ_CP053675.1"/>
</dbReference>
<feature type="transmembrane region" description="Helical" evidence="5">
    <location>
        <begin position="76"/>
        <end position="94"/>
    </location>
</feature>
<feature type="transmembrane region" description="Helical" evidence="5">
    <location>
        <begin position="17"/>
        <end position="37"/>
    </location>
</feature>
<reference evidence="6 8" key="1">
    <citation type="submission" date="2016-01" db="EMBL/GenBank/DDBJ databases">
        <title>Genome sequence of the acidophilic iron oxidising Ferrovum strain Z-31.</title>
        <authorList>
            <person name="Poehlein A."/>
            <person name="Ullrich S.R."/>
            <person name="Schloemann M."/>
            <person name="Muehling M."/>
            <person name="Daniel R."/>
        </authorList>
    </citation>
    <scope>NUCLEOTIDE SEQUENCE [LARGE SCALE GENOMIC DNA]</scope>
    <source>
        <strain evidence="6 8">Z-31</strain>
    </source>
</reference>
<dbReference type="AlphaFoldDB" id="A0A859AB62"/>
<dbReference type="Proteomes" id="UP000075653">
    <property type="component" value="Unassembled WGS sequence"/>
</dbReference>
<keyword evidence="3 5" id="KW-1133">Transmembrane helix</keyword>
<protein>
    <submittedName>
        <fullName evidence="6">Colicin V production protein</fullName>
    </submittedName>
    <submittedName>
        <fullName evidence="7">CvpA family protein</fullName>
    </submittedName>
</protein>
<evidence type="ECO:0000256" key="5">
    <source>
        <dbReference type="SAM" id="Phobius"/>
    </source>
</evidence>
<keyword evidence="4 5" id="KW-0472">Membrane</keyword>
<keyword evidence="8" id="KW-1185">Reference proteome</keyword>
<proteinExistence type="predicted"/>
<dbReference type="PATRIC" id="fig|1789004.3.peg.423"/>
<evidence type="ECO:0000313" key="6">
    <source>
        <dbReference type="EMBL" id="KXW59061.1"/>
    </source>
</evidence>
<evidence type="ECO:0000313" key="8">
    <source>
        <dbReference type="Proteomes" id="UP000075653"/>
    </source>
</evidence>
<dbReference type="EMBL" id="LRRD01000006">
    <property type="protein sequence ID" value="KXW59061.1"/>
    <property type="molecule type" value="Genomic_DNA"/>
</dbReference>
<evidence type="ECO:0000256" key="2">
    <source>
        <dbReference type="ARBA" id="ARBA00022692"/>
    </source>
</evidence>
<dbReference type="Proteomes" id="UP000683551">
    <property type="component" value="Chromosome"/>
</dbReference>
<evidence type="ECO:0000256" key="3">
    <source>
        <dbReference type="ARBA" id="ARBA00022989"/>
    </source>
</evidence>
<accession>A0A859AB62</accession>
<feature type="transmembrane region" description="Helical" evidence="5">
    <location>
        <begin position="44"/>
        <end position="61"/>
    </location>
</feature>
<evidence type="ECO:0000256" key="1">
    <source>
        <dbReference type="ARBA" id="ARBA00004141"/>
    </source>
</evidence>
<dbReference type="Pfam" id="PF02674">
    <property type="entry name" value="Colicin_V"/>
    <property type="match status" value="1"/>
</dbReference>
<gene>
    <name evidence="6" type="primary">cvpA</name>
    <name evidence="6" type="ORF">FEMY_04230</name>
    <name evidence="7" type="ORF">JZL65_13460</name>
</gene>
<sequence>MINDILHSPLWTYFATYTWLDLLLTGILLASILFGWTRGMVREFFSLVSWLLAFWVAHTWSEKLAHALHPWISQEVLRWVLAFLLIFAGVLILVRLISTLLQRIVKKIGLGSLDGLLGALFGLLRGGLLLLALLLLAGLTPLPRQADWKESRLLPYAMPGVHRILSWLPPALSQLFHY</sequence>
<evidence type="ECO:0000313" key="7">
    <source>
        <dbReference type="EMBL" id="QWY77446.1"/>
    </source>
</evidence>
<reference evidence="7" key="2">
    <citation type="submission" date="2021-02" db="EMBL/GenBank/DDBJ databases">
        <title>Comparative genomics of Ferrovum myxofaciens strains, predominant extremophile bacteria forming large biofilm stalactites in acid mine ecosystems.</title>
        <authorList>
            <person name="Burkartova K."/>
            <person name="Ridl J."/>
            <person name="Pajer P."/>
            <person name="Falteisek L."/>
        </authorList>
    </citation>
    <scope>NUCLEOTIDE SEQUENCE</scope>
    <source>
        <strain evidence="7">MI1III</strain>
    </source>
</reference>
<dbReference type="PANTHER" id="PTHR36926:SF1">
    <property type="entry name" value="COLICIN V PRODUCTION PROTEIN"/>
    <property type="match status" value="1"/>
</dbReference>
<dbReference type="GO" id="GO:0009403">
    <property type="term" value="P:toxin biosynthetic process"/>
    <property type="evidence" value="ECO:0007669"/>
    <property type="project" value="InterPro"/>
</dbReference>